<evidence type="ECO:0000259" key="3">
    <source>
        <dbReference type="PROSITE" id="PS51082"/>
    </source>
</evidence>
<dbReference type="PROSITE" id="PS51082">
    <property type="entry name" value="WH2"/>
    <property type="match status" value="1"/>
</dbReference>
<dbReference type="CDD" id="cd03019">
    <property type="entry name" value="DsbA_DsbA"/>
    <property type="match status" value="1"/>
</dbReference>
<comment type="caution">
    <text evidence="4">The sequence shown here is derived from an EMBL/GenBank/DDBJ whole genome shotgun (WGS) entry which is preliminary data.</text>
</comment>
<feature type="domain" description="WH2" evidence="3">
    <location>
        <begin position="152"/>
        <end position="170"/>
    </location>
</feature>
<dbReference type="InterPro" id="IPR012336">
    <property type="entry name" value="Thioredoxin-like_fold"/>
</dbReference>
<sequence>MNKVLLILSVVLFWGCSQANDHADVKEAVKKEAAAEVEAVVEQASEVAEAVESSVESVVEEVAEAVDFQPGIHYSVINPAWDTKSEDEVLVYEFFSYMCQHCASFEPYMKKLEHDMPEHGKVVRIPVVFYPQWKPFAQAYYTFEAMDLVDQAHAALFAAIHQHRKQLRSIEDIANWVSSSFGVDKDEFLSTANSFMIDGQIRKGMQMMQAMGVSSTPTLVTHGKYKPNNKVFRTRDEVLDVTLYLVDMEAENMGIRK</sequence>
<dbReference type="Gene3D" id="3.40.30.10">
    <property type="entry name" value="Glutaredoxin"/>
    <property type="match status" value="1"/>
</dbReference>
<evidence type="ECO:0000256" key="2">
    <source>
        <dbReference type="SAM" id="SignalP"/>
    </source>
</evidence>
<proteinExistence type="predicted"/>
<evidence type="ECO:0000256" key="1">
    <source>
        <dbReference type="ARBA" id="ARBA00022729"/>
    </source>
</evidence>
<dbReference type="InterPro" id="IPR036249">
    <property type="entry name" value="Thioredoxin-like_sf"/>
</dbReference>
<dbReference type="InterPro" id="IPR023205">
    <property type="entry name" value="DsbA/DsbL"/>
</dbReference>
<keyword evidence="1 2" id="KW-0732">Signal</keyword>
<dbReference type="InterPro" id="IPR050824">
    <property type="entry name" value="Thiol_disulfide_DsbA"/>
</dbReference>
<feature type="chain" id="PRO_5046201837" evidence="2">
    <location>
        <begin position="20"/>
        <end position="257"/>
    </location>
</feature>
<dbReference type="SUPFAM" id="SSF52833">
    <property type="entry name" value="Thioredoxin-like"/>
    <property type="match status" value="1"/>
</dbReference>
<dbReference type="RefSeq" id="WP_077411236.1">
    <property type="nucleotide sequence ID" value="NZ_JBHRTS010000004.1"/>
</dbReference>
<dbReference type="EMBL" id="JBHRTS010000004">
    <property type="protein sequence ID" value="MFC3194530.1"/>
    <property type="molecule type" value="Genomic_DNA"/>
</dbReference>
<evidence type="ECO:0000313" key="5">
    <source>
        <dbReference type="Proteomes" id="UP001595533"/>
    </source>
</evidence>
<dbReference type="PANTHER" id="PTHR35891:SF2">
    <property type="entry name" value="THIOL:DISULFIDE INTERCHANGE PROTEIN DSBA"/>
    <property type="match status" value="1"/>
</dbReference>
<protein>
    <submittedName>
        <fullName evidence="4">Thiol:disulfide interchange protein DsbA/DsbL</fullName>
    </submittedName>
</protein>
<dbReference type="PANTHER" id="PTHR35891">
    <property type="entry name" value="THIOL:DISULFIDE INTERCHANGE PROTEIN DSBA"/>
    <property type="match status" value="1"/>
</dbReference>
<dbReference type="Pfam" id="PF13462">
    <property type="entry name" value="Thioredoxin_4"/>
    <property type="match status" value="1"/>
</dbReference>
<organism evidence="4 5">
    <name type="scientific">Marinicella sediminis</name>
    <dbReference type="NCBI Taxonomy" id="1792834"/>
    <lineage>
        <taxon>Bacteria</taxon>
        <taxon>Pseudomonadati</taxon>
        <taxon>Pseudomonadota</taxon>
        <taxon>Gammaproteobacteria</taxon>
        <taxon>Lysobacterales</taxon>
        <taxon>Marinicellaceae</taxon>
        <taxon>Marinicella</taxon>
    </lineage>
</organism>
<keyword evidence="5" id="KW-1185">Reference proteome</keyword>
<dbReference type="Proteomes" id="UP001595533">
    <property type="component" value="Unassembled WGS sequence"/>
</dbReference>
<evidence type="ECO:0000313" key="4">
    <source>
        <dbReference type="EMBL" id="MFC3194530.1"/>
    </source>
</evidence>
<dbReference type="InterPro" id="IPR003124">
    <property type="entry name" value="WH2_dom"/>
</dbReference>
<name>A0ABV7JCF3_9GAMM</name>
<feature type="signal peptide" evidence="2">
    <location>
        <begin position="1"/>
        <end position="19"/>
    </location>
</feature>
<gene>
    <name evidence="4" type="ORF">ACFODZ_09805</name>
</gene>
<reference evidence="5" key="1">
    <citation type="journal article" date="2019" name="Int. J. Syst. Evol. Microbiol.">
        <title>The Global Catalogue of Microorganisms (GCM) 10K type strain sequencing project: providing services to taxonomists for standard genome sequencing and annotation.</title>
        <authorList>
            <consortium name="The Broad Institute Genomics Platform"/>
            <consortium name="The Broad Institute Genome Sequencing Center for Infectious Disease"/>
            <person name="Wu L."/>
            <person name="Ma J."/>
        </authorList>
    </citation>
    <scope>NUCLEOTIDE SEQUENCE [LARGE SCALE GENOMIC DNA]</scope>
    <source>
        <strain evidence="5">KCTC 42953</strain>
    </source>
</reference>
<accession>A0ABV7JCF3</accession>